<dbReference type="OrthoDB" id="3174593at2"/>
<dbReference type="InterPro" id="IPR001387">
    <property type="entry name" value="Cro/C1-type_HTH"/>
</dbReference>
<evidence type="ECO:0000313" key="4">
    <source>
        <dbReference type="Proteomes" id="UP000271227"/>
    </source>
</evidence>
<proteinExistence type="predicted"/>
<organism evidence="3 4">
    <name type="scientific">Eilatimonas milleporae</name>
    <dbReference type="NCBI Taxonomy" id="911205"/>
    <lineage>
        <taxon>Bacteria</taxon>
        <taxon>Pseudomonadati</taxon>
        <taxon>Pseudomonadota</taxon>
        <taxon>Alphaproteobacteria</taxon>
        <taxon>Kordiimonadales</taxon>
        <taxon>Kordiimonadaceae</taxon>
        <taxon>Eilatimonas</taxon>
    </lineage>
</organism>
<dbReference type="CDD" id="cd00093">
    <property type="entry name" value="HTH_XRE"/>
    <property type="match status" value="1"/>
</dbReference>
<dbReference type="SMART" id="SM00530">
    <property type="entry name" value="HTH_XRE"/>
    <property type="match status" value="1"/>
</dbReference>
<dbReference type="RefSeq" id="WP_121937158.1">
    <property type="nucleotide sequence ID" value="NZ_REFR01000009.1"/>
</dbReference>
<dbReference type="EMBL" id="REFR01000009">
    <property type="protein sequence ID" value="RMB11930.1"/>
    <property type="molecule type" value="Genomic_DNA"/>
</dbReference>
<dbReference type="FunCoup" id="A0A3M0CU00">
    <property type="interactions" value="33"/>
</dbReference>
<dbReference type="Proteomes" id="UP000271227">
    <property type="component" value="Unassembled WGS sequence"/>
</dbReference>
<gene>
    <name evidence="3" type="ORF">BXY39_0417</name>
</gene>
<protein>
    <submittedName>
        <fullName evidence="3">Addiction module HigA family antidote</fullName>
    </submittedName>
</protein>
<dbReference type="InterPro" id="IPR010982">
    <property type="entry name" value="Lambda_DNA-bd_dom_sf"/>
</dbReference>
<dbReference type="PROSITE" id="PS50943">
    <property type="entry name" value="HTH_CROC1"/>
    <property type="match status" value="1"/>
</dbReference>
<dbReference type="Pfam" id="PF01381">
    <property type="entry name" value="HTH_3"/>
    <property type="match status" value="1"/>
</dbReference>
<dbReference type="AlphaFoldDB" id="A0A3M0CU00"/>
<keyword evidence="1" id="KW-0238">DNA-binding</keyword>
<dbReference type="PANTHER" id="PTHR36924">
    <property type="entry name" value="ANTITOXIN HIGA-1"/>
    <property type="match status" value="1"/>
</dbReference>
<name>A0A3M0CU00_9PROT</name>
<reference evidence="3 4" key="1">
    <citation type="submission" date="2018-10" db="EMBL/GenBank/DDBJ databases">
        <title>Genomic Encyclopedia of Archaeal and Bacterial Type Strains, Phase II (KMG-II): from individual species to whole genera.</title>
        <authorList>
            <person name="Goeker M."/>
        </authorList>
    </citation>
    <scope>NUCLEOTIDE SEQUENCE [LARGE SCALE GENOMIC DNA]</scope>
    <source>
        <strain evidence="3 4">DSM 25217</strain>
    </source>
</reference>
<dbReference type="SUPFAM" id="SSF47413">
    <property type="entry name" value="lambda repressor-like DNA-binding domains"/>
    <property type="match status" value="1"/>
</dbReference>
<evidence type="ECO:0000313" key="3">
    <source>
        <dbReference type="EMBL" id="RMB11930.1"/>
    </source>
</evidence>
<dbReference type="Gene3D" id="1.10.260.40">
    <property type="entry name" value="lambda repressor-like DNA-binding domains"/>
    <property type="match status" value="1"/>
</dbReference>
<dbReference type="GO" id="GO:0003677">
    <property type="term" value="F:DNA binding"/>
    <property type="evidence" value="ECO:0007669"/>
    <property type="project" value="UniProtKB-KW"/>
</dbReference>
<dbReference type="InParanoid" id="A0A3M0CU00"/>
<comment type="caution">
    <text evidence="3">The sequence shown here is derived from an EMBL/GenBank/DDBJ whole genome shotgun (WGS) entry which is preliminary data.</text>
</comment>
<evidence type="ECO:0000259" key="2">
    <source>
        <dbReference type="PROSITE" id="PS50943"/>
    </source>
</evidence>
<dbReference type="PANTHER" id="PTHR36924:SF1">
    <property type="entry name" value="ANTITOXIN HIGA-1"/>
    <property type="match status" value="1"/>
</dbReference>
<sequence length="97" mass="11118">MTRIHIHPGEILKEEFMEPYKLSANALARNISVPPNRISEIVRGRRDITADTAKRLAAYFKMTPEFWMNLQNWYDLTAAEDAHADEYAGIKPVEATV</sequence>
<feature type="domain" description="HTH cro/C1-type" evidence="2">
    <location>
        <begin position="12"/>
        <end position="67"/>
    </location>
</feature>
<keyword evidence="4" id="KW-1185">Reference proteome</keyword>
<accession>A0A3M0CU00</accession>
<dbReference type="NCBIfam" id="TIGR02607">
    <property type="entry name" value="antidote_HigA"/>
    <property type="match status" value="1"/>
</dbReference>
<evidence type="ECO:0000256" key="1">
    <source>
        <dbReference type="ARBA" id="ARBA00023125"/>
    </source>
</evidence>
<dbReference type="InterPro" id="IPR013430">
    <property type="entry name" value="Toxin_antidote_HigA"/>
</dbReference>